<dbReference type="Proteomes" id="UP000827092">
    <property type="component" value="Unassembled WGS sequence"/>
</dbReference>
<proteinExistence type="predicted"/>
<keyword evidence="2" id="KW-1185">Reference proteome</keyword>
<evidence type="ECO:0000313" key="1">
    <source>
        <dbReference type="EMBL" id="KAG8173876.1"/>
    </source>
</evidence>
<evidence type="ECO:0008006" key="3">
    <source>
        <dbReference type="Google" id="ProtNLM"/>
    </source>
</evidence>
<dbReference type="EMBL" id="JAFNEN010001455">
    <property type="protein sequence ID" value="KAG8173876.1"/>
    <property type="molecule type" value="Genomic_DNA"/>
</dbReference>
<protein>
    <recommendedName>
        <fullName evidence="3">Peptidase aspartic putative domain-containing protein</fullName>
    </recommendedName>
</protein>
<reference evidence="1 2" key="1">
    <citation type="journal article" date="2022" name="Nat. Ecol. Evol.">
        <title>A masculinizing supergene underlies an exaggerated male reproductive morph in a spider.</title>
        <authorList>
            <person name="Hendrickx F."/>
            <person name="De Corte Z."/>
            <person name="Sonet G."/>
            <person name="Van Belleghem S.M."/>
            <person name="Kostlbacher S."/>
            <person name="Vangestel C."/>
        </authorList>
    </citation>
    <scope>NUCLEOTIDE SEQUENCE [LARGE SCALE GENOMIC DNA]</scope>
    <source>
        <strain evidence="1">W744_W776</strain>
    </source>
</reference>
<dbReference type="Gene3D" id="2.40.70.10">
    <property type="entry name" value="Acid Proteases"/>
    <property type="match status" value="1"/>
</dbReference>
<organism evidence="1 2">
    <name type="scientific">Oedothorax gibbosus</name>
    <dbReference type="NCBI Taxonomy" id="931172"/>
    <lineage>
        <taxon>Eukaryota</taxon>
        <taxon>Metazoa</taxon>
        <taxon>Ecdysozoa</taxon>
        <taxon>Arthropoda</taxon>
        <taxon>Chelicerata</taxon>
        <taxon>Arachnida</taxon>
        <taxon>Araneae</taxon>
        <taxon>Araneomorphae</taxon>
        <taxon>Entelegynae</taxon>
        <taxon>Araneoidea</taxon>
        <taxon>Linyphiidae</taxon>
        <taxon>Erigoninae</taxon>
        <taxon>Oedothorax</taxon>
    </lineage>
</organism>
<accession>A0AAV6TQI9</accession>
<gene>
    <name evidence="1" type="ORF">JTE90_007417</name>
</gene>
<dbReference type="InterPro" id="IPR021109">
    <property type="entry name" value="Peptidase_aspartic_dom_sf"/>
</dbReference>
<dbReference type="AlphaFoldDB" id="A0AAV6TQI9"/>
<name>A0AAV6TQI9_9ARAC</name>
<comment type="caution">
    <text evidence="1">The sequence shown here is derived from an EMBL/GenBank/DDBJ whole genome shotgun (WGS) entry which is preliminary data.</text>
</comment>
<evidence type="ECO:0000313" key="2">
    <source>
        <dbReference type="Proteomes" id="UP000827092"/>
    </source>
</evidence>
<sequence>MLLDPGSEGSLVSEACVQRLGLKRSHANFKVLGLSAVDAGRTRGFVRIKMSSFYHQKEVFDIEGYVLNKLTAAIPSSTINLEDLKHLRTLQLADPTFSMSNHVDLILGADYIFSMLFPGQIPE</sequence>